<dbReference type="OrthoDB" id="2747330at2759"/>
<evidence type="ECO:0000256" key="3">
    <source>
        <dbReference type="ARBA" id="ARBA00022750"/>
    </source>
</evidence>
<sequence length="532" mass="59825">MSYSARMTVVLLLVSLIFSAAAAKLLAEDYLKCMWMFDSDSDEEGFVDERCYRGFWLLPYIDVLPPEYVKALSIWYNNNHTRLHLEICRLNIDRCPEQTLKLVNAYLHDVSCTGRGRVLRTKLVHYLSHESPFYDPTLSPEEASRLDRDFSASRASYLLAASATTTTSIVETPLEPKKDNSAFLARVHVGTNNDDQRDMFVIVDTGSSLLWVHCNPDNGYAPAPVFDPKRSSTFRKEMCNDSASACSPSYRWLTCGDKYCRFKIAYVKGDCSGYLGRETFEFEPLDEVEADRFILHNITFGCATISNLRVDGVLGLNANRVSLISQTGSTRFAYCIGNISDPTYPYNILILDDNNEIGLHGSPTPLVVNNHYYINLEGVTVGGQSVMGFNFRISMLMDLGSTYTLLSMSLLKKLEAAVADVIGGNLTRTYSIKFDKAYTLLCYVGFVGRDLAGFPVVEFNFYGGAVLELSAENMFKDNGDGNFCLTAAPSEQYNFDFALLGNYMQQYFYIAFDLKENELSFLKMDCDILHQD</sequence>
<evidence type="ECO:0000313" key="8">
    <source>
        <dbReference type="EMBL" id="GER57370.1"/>
    </source>
</evidence>
<comment type="caution">
    <text evidence="8">The sequence shown here is derived from an EMBL/GenBank/DDBJ whole genome shotgun (WGS) entry which is preliminary data.</text>
</comment>
<dbReference type="InterPro" id="IPR051708">
    <property type="entry name" value="Plant_Aspart_Prot_A1"/>
</dbReference>
<feature type="chain" id="PRO_5022768862" evidence="6">
    <location>
        <begin position="23"/>
        <end position="532"/>
    </location>
</feature>
<reference evidence="9" key="1">
    <citation type="journal article" date="2019" name="Curr. Biol.">
        <title>Genome Sequence of Striga asiatica Provides Insight into the Evolution of Plant Parasitism.</title>
        <authorList>
            <person name="Yoshida S."/>
            <person name="Kim S."/>
            <person name="Wafula E.K."/>
            <person name="Tanskanen J."/>
            <person name="Kim Y.M."/>
            <person name="Honaas L."/>
            <person name="Yang Z."/>
            <person name="Spallek T."/>
            <person name="Conn C.E."/>
            <person name="Ichihashi Y."/>
            <person name="Cheong K."/>
            <person name="Cui S."/>
            <person name="Der J.P."/>
            <person name="Gundlach H."/>
            <person name="Jiao Y."/>
            <person name="Hori C."/>
            <person name="Ishida J.K."/>
            <person name="Kasahara H."/>
            <person name="Kiba T."/>
            <person name="Kim M.S."/>
            <person name="Koo N."/>
            <person name="Laohavisit A."/>
            <person name="Lee Y.H."/>
            <person name="Lumba S."/>
            <person name="McCourt P."/>
            <person name="Mortimer J.C."/>
            <person name="Mutuku J.M."/>
            <person name="Nomura T."/>
            <person name="Sasaki-Sekimoto Y."/>
            <person name="Seto Y."/>
            <person name="Wang Y."/>
            <person name="Wakatake T."/>
            <person name="Sakakibara H."/>
            <person name="Demura T."/>
            <person name="Yamaguchi S."/>
            <person name="Yoneyama K."/>
            <person name="Manabe R.I."/>
            <person name="Nelson D.C."/>
            <person name="Schulman A.H."/>
            <person name="Timko M.P."/>
            <person name="dePamphilis C.W."/>
            <person name="Choi D."/>
            <person name="Shirasu K."/>
        </authorList>
    </citation>
    <scope>NUCLEOTIDE SEQUENCE [LARGE SCALE GENOMIC DNA]</scope>
    <source>
        <strain evidence="9">cv. UVA1</strain>
    </source>
</reference>
<evidence type="ECO:0000256" key="6">
    <source>
        <dbReference type="SAM" id="SignalP"/>
    </source>
</evidence>
<evidence type="ECO:0000256" key="4">
    <source>
        <dbReference type="ARBA" id="ARBA00022801"/>
    </source>
</evidence>
<evidence type="ECO:0000256" key="1">
    <source>
        <dbReference type="ARBA" id="ARBA00007447"/>
    </source>
</evidence>
<keyword evidence="3" id="KW-0064">Aspartyl protease</keyword>
<keyword evidence="5" id="KW-0325">Glycoprotein</keyword>
<dbReference type="InterPro" id="IPR033121">
    <property type="entry name" value="PEPTIDASE_A1"/>
</dbReference>
<dbReference type="CDD" id="cd05476">
    <property type="entry name" value="pepsin_A_like_plant"/>
    <property type="match status" value="1"/>
</dbReference>
<accession>A0A5A7RJM1</accession>
<dbReference type="PANTHER" id="PTHR47967:SF14">
    <property type="entry name" value="EUKARYOTIC ASPARTYL PROTEASE FAMILY PROTEIN"/>
    <property type="match status" value="1"/>
</dbReference>
<dbReference type="InterPro" id="IPR034161">
    <property type="entry name" value="Pepsin-like_plant"/>
</dbReference>
<dbReference type="PROSITE" id="PS51767">
    <property type="entry name" value="PEPTIDASE_A1"/>
    <property type="match status" value="1"/>
</dbReference>
<dbReference type="GO" id="GO:0004190">
    <property type="term" value="F:aspartic-type endopeptidase activity"/>
    <property type="evidence" value="ECO:0007669"/>
    <property type="project" value="UniProtKB-KW"/>
</dbReference>
<dbReference type="Proteomes" id="UP000325081">
    <property type="component" value="Unassembled WGS sequence"/>
</dbReference>
<protein>
    <submittedName>
        <fullName evidence="8">Eukaryotic aspartyl protease family protein</fullName>
    </submittedName>
</protein>
<keyword evidence="9" id="KW-1185">Reference proteome</keyword>
<dbReference type="PROSITE" id="PS00141">
    <property type="entry name" value="ASP_PROTEASE"/>
    <property type="match status" value="1"/>
</dbReference>
<feature type="domain" description="Peptidase A1" evidence="7">
    <location>
        <begin position="183"/>
        <end position="522"/>
    </location>
</feature>
<name>A0A5A7RJM1_STRAF</name>
<organism evidence="8 9">
    <name type="scientific">Striga asiatica</name>
    <name type="common">Asiatic witchweed</name>
    <name type="synonym">Buchnera asiatica</name>
    <dbReference type="NCBI Taxonomy" id="4170"/>
    <lineage>
        <taxon>Eukaryota</taxon>
        <taxon>Viridiplantae</taxon>
        <taxon>Streptophyta</taxon>
        <taxon>Embryophyta</taxon>
        <taxon>Tracheophyta</taxon>
        <taxon>Spermatophyta</taxon>
        <taxon>Magnoliopsida</taxon>
        <taxon>eudicotyledons</taxon>
        <taxon>Gunneridae</taxon>
        <taxon>Pentapetalae</taxon>
        <taxon>asterids</taxon>
        <taxon>lamiids</taxon>
        <taxon>Lamiales</taxon>
        <taxon>Orobanchaceae</taxon>
        <taxon>Buchnereae</taxon>
        <taxon>Striga</taxon>
    </lineage>
</organism>
<dbReference type="Gene3D" id="2.40.70.10">
    <property type="entry name" value="Acid Proteases"/>
    <property type="match status" value="2"/>
</dbReference>
<dbReference type="PANTHER" id="PTHR47967">
    <property type="entry name" value="OS07G0603500 PROTEIN-RELATED"/>
    <property type="match status" value="1"/>
</dbReference>
<dbReference type="EMBL" id="BKCP01013292">
    <property type="protein sequence ID" value="GER57370.1"/>
    <property type="molecule type" value="Genomic_DNA"/>
</dbReference>
<dbReference type="GO" id="GO:0005576">
    <property type="term" value="C:extracellular region"/>
    <property type="evidence" value="ECO:0007669"/>
    <property type="project" value="TreeGrafter"/>
</dbReference>
<evidence type="ECO:0000259" key="7">
    <source>
        <dbReference type="PROSITE" id="PS51767"/>
    </source>
</evidence>
<dbReference type="AlphaFoldDB" id="A0A5A7RJM1"/>
<proteinExistence type="inferred from homology"/>
<dbReference type="GO" id="GO:0006508">
    <property type="term" value="P:proteolysis"/>
    <property type="evidence" value="ECO:0007669"/>
    <property type="project" value="UniProtKB-KW"/>
</dbReference>
<dbReference type="Pfam" id="PF14541">
    <property type="entry name" value="TAXi_C"/>
    <property type="match status" value="1"/>
</dbReference>
<evidence type="ECO:0000256" key="2">
    <source>
        <dbReference type="ARBA" id="ARBA00022670"/>
    </source>
</evidence>
<keyword evidence="6" id="KW-0732">Signal</keyword>
<dbReference type="InterPro" id="IPR032799">
    <property type="entry name" value="TAXi_C"/>
</dbReference>
<comment type="similarity">
    <text evidence="1">Belongs to the peptidase A1 family.</text>
</comment>
<keyword evidence="2 8" id="KW-0645">Protease</keyword>
<gene>
    <name evidence="8" type="ORF">STAS_35179</name>
</gene>
<evidence type="ECO:0000256" key="5">
    <source>
        <dbReference type="ARBA" id="ARBA00023180"/>
    </source>
</evidence>
<dbReference type="Pfam" id="PF14543">
    <property type="entry name" value="TAXi_N"/>
    <property type="match status" value="1"/>
</dbReference>
<feature type="signal peptide" evidence="6">
    <location>
        <begin position="1"/>
        <end position="22"/>
    </location>
</feature>
<dbReference type="InterPro" id="IPR021109">
    <property type="entry name" value="Peptidase_aspartic_dom_sf"/>
</dbReference>
<dbReference type="InterPro" id="IPR032861">
    <property type="entry name" value="TAXi_N"/>
</dbReference>
<keyword evidence="4" id="KW-0378">Hydrolase</keyword>
<dbReference type="InterPro" id="IPR001969">
    <property type="entry name" value="Aspartic_peptidase_AS"/>
</dbReference>
<dbReference type="SUPFAM" id="SSF50630">
    <property type="entry name" value="Acid proteases"/>
    <property type="match status" value="1"/>
</dbReference>
<evidence type="ECO:0000313" key="9">
    <source>
        <dbReference type="Proteomes" id="UP000325081"/>
    </source>
</evidence>